<organism evidence="7 8">
    <name type="scientific">Rhodococcus olei</name>
    <dbReference type="NCBI Taxonomy" id="2161675"/>
    <lineage>
        <taxon>Bacteria</taxon>
        <taxon>Bacillati</taxon>
        <taxon>Actinomycetota</taxon>
        <taxon>Actinomycetes</taxon>
        <taxon>Mycobacteriales</taxon>
        <taxon>Nocardiaceae</taxon>
        <taxon>Rhodococcus</taxon>
    </lineage>
</organism>
<comment type="similarity">
    <text evidence="2">Belongs to the bacterial solute-binding protein 8 family.</text>
</comment>
<dbReference type="PANTHER" id="PTHR30532:SF24">
    <property type="entry name" value="FERRIC ENTEROBACTIN-BINDING PERIPLASMIC PROTEIN FEPB"/>
    <property type="match status" value="1"/>
</dbReference>
<gene>
    <name evidence="7" type="ORF">GCM10023094_18280</name>
</gene>
<evidence type="ECO:0000256" key="3">
    <source>
        <dbReference type="ARBA" id="ARBA00022448"/>
    </source>
</evidence>
<dbReference type="CDD" id="cd01146">
    <property type="entry name" value="FhuD"/>
    <property type="match status" value="1"/>
</dbReference>
<dbReference type="Gene3D" id="3.40.50.1980">
    <property type="entry name" value="Nitrogenase molybdenum iron protein domain"/>
    <property type="match status" value="2"/>
</dbReference>
<dbReference type="PANTHER" id="PTHR30532">
    <property type="entry name" value="IRON III DICITRATE-BINDING PERIPLASMIC PROTEIN"/>
    <property type="match status" value="1"/>
</dbReference>
<protein>
    <submittedName>
        <fullName evidence="7">Iron-siderophore ABC transporter substrate-binding protein</fullName>
    </submittedName>
</protein>
<dbReference type="PROSITE" id="PS51257">
    <property type="entry name" value="PROKAR_LIPOPROTEIN"/>
    <property type="match status" value="1"/>
</dbReference>
<dbReference type="Proteomes" id="UP001501183">
    <property type="component" value="Unassembled WGS sequence"/>
</dbReference>
<evidence type="ECO:0000256" key="2">
    <source>
        <dbReference type="ARBA" id="ARBA00008814"/>
    </source>
</evidence>
<dbReference type="SUPFAM" id="SSF53807">
    <property type="entry name" value="Helical backbone' metal receptor"/>
    <property type="match status" value="1"/>
</dbReference>
<evidence type="ECO:0000256" key="1">
    <source>
        <dbReference type="ARBA" id="ARBA00004196"/>
    </source>
</evidence>
<keyword evidence="8" id="KW-1185">Reference proteome</keyword>
<feature type="chain" id="PRO_5046734629" evidence="5">
    <location>
        <begin position="25"/>
        <end position="335"/>
    </location>
</feature>
<evidence type="ECO:0000313" key="8">
    <source>
        <dbReference type="Proteomes" id="UP001501183"/>
    </source>
</evidence>
<dbReference type="RefSeq" id="WP_345343817.1">
    <property type="nucleotide sequence ID" value="NZ_BAABFB010000029.1"/>
</dbReference>
<reference evidence="8" key="1">
    <citation type="journal article" date="2019" name="Int. J. Syst. Evol. Microbiol.">
        <title>The Global Catalogue of Microorganisms (GCM) 10K type strain sequencing project: providing services to taxonomists for standard genome sequencing and annotation.</title>
        <authorList>
            <consortium name="The Broad Institute Genomics Platform"/>
            <consortium name="The Broad Institute Genome Sequencing Center for Infectious Disease"/>
            <person name="Wu L."/>
            <person name="Ma J."/>
        </authorList>
    </citation>
    <scope>NUCLEOTIDE SEQUENCE [LARGE SCALE GENOMIC DNA]</scope>
    <source>
        <strain evidence="8">JCM 32206</strain>
    </source>
</reference>
<evidence type="ECO:0000259" key="6">
    <source>
        <dbReference type="PROSITE" id="PS50983"/>
    </source>
</evidence>
<feature type="domain" description="Fe/B12 periplasmic-binding" evidence="6">
    <location>
        <begin position="57"/>
        <end position="331"/>
    </location>
</feature>
<keyword evidence="4 5" id="KW-0732">Signal</keyword>
<keyword evidence="3" id="KW-0813">Transport</keyword>
<evidence type="ECO:0000256" key="4">
    <source>
        <dbReference type="ARBA" id="ARBA00022729"/>
    </source>
</evidence>
<feature type="signal peptide" evidence="5">
    <location>
        <begin position="1"/>
        <end position="24"/>
    </location>
</feature>
<dbReference type="EMBL" id="BAABFB010000029">
    <property type="protein sequence ID" value="GAA4476997.1"/>
    <property type="molecule type" value="Genomic_DNA"/>
</dbReference>
<proteinExistence type="inferred from homology"/>
<comment type="caution">
    <text evidence="7">The sequence shown here is derived from an EMBL/GenBank/DDBJ whole genome shotgun (WGS) entry which is preliminary data.</text>
</comment>
<sequence length="335" mass="35157">MKRSLLRAAVAALALTAAVGCSTGAPDSDTPDDGDGAYPVTIANTFGATTIDREPQRLVTMGWNAQDVLYALGLRPVGQPKYSYGADPNGVMPWAQPYFDAETTTLYEHPQSGEPSIETIATLTPDAILAPYEGFDRAYYDKLSALAPTVAYPGEAWQTTWQDQTTIVGRAVGKPAEAQALVDGLGKTLSDTASAHPEFAGRTLTVVNLDTASGEANVYLPTDPRVQVLTELGFVNAPGVEALARDNSAGTFYRSISLENLRDIDADVVVAFVDAASDAATHPAVAQLSAVGRGSAVLMSDQRVISGLSNVNVLSIPWVLDTIVPELSTAARSAG</sequence>
<comment type="subcellular location">
    <subcellularLocation>
        <location evidence="1">Cell envelope</location>
    </subcellularLocation>
</comment>
<accession>A0ABP8NXF5</accession>
<evidence type="ECO:0000313" key="7">
    <source>
        <dbReference type="EMBL" id="GAA4476997.1"/>
    </source>
</evidence>
<dbReference type="Pfam" id="PF01497">
    <property type="entry name" value="Peripla_BP_2"/>
    <property type="match status" value="1"/>
</dbReference>
<name>A0ABP8NXF5_9NOCA</name>
<dbReference type="InterPro" id="IPR051313">
    <property type="entry name" value="Bact_iron-sidero_bind"/>
</dbReference>
<evidence type="ECO:0000256" key="5">
    <source>
        <dbReference type="SAM" id="SignalP"/>
    </source>
</evidence>
<dbReference type="InterPro" id="IPR002491">
    <property type="entry name" value="ABC_transptr_periplasmic_BD"/>
</dbReference>
<dbReference type="PROSITE" id="PS50983">
    <property type="entry name" value="FE_B12_PBP"/>
    <property type="match status" value="1"/>
</dbReference>